<dbReference type="NCBIfam" id="TIGR00305">
    <property type="entry name" value="putative toxin-antitoxin system toxin component, PIN family"/>
    <property type="match status" value="1"/>
</dbReference>
<dbReference type="RefSeq" id="WP_196101059.1">
    <property type="nucleotide sequence ID" value="NZ_CP064939.1"/>
</dbReference>
<gene>
    <name evidence="2" type="ORF">IZT61_10365</name>
</gene>
<accession>A0A7S9L352</accession>
<dbReference type="EMBL" id="CP064939">
    <property type="protein sequence ID" value="QPH41622.1"/>
    <property type="molecule type" value="Genomic_DNA"/>
</dbReference>
<dbReference type="InterPro" id="IPR002716">
    <property type="entry name" value="PIN_dom"/>
</dbReference>
<reference evidence="2 3" key="1">
    <citation type="submission" date="2020-11" db="EMBL/GenBank/DDBJ databases">
        <title>Pedobacter endophytica, an endophytic bacteria isolated form Carex pumila.</title>
        <authorList>
            <person name="Peng Y."/>
            <person name="Jiang L."/>
            <person name="Lee J."/>
        </authorList>
    </citation>
    <scope>NUCLEOTIDE SEQUENCE [LARGE SCALE GENOMIC DNA]</scope>
    <source>
        <strain evidence="2 3">JBR3-12</strain>
    </source>
</reference>
<dbReference type="Proteomes" id="UP000594759">
    <property type="component" value="Chromosome"/>
</dbReference>
<dbReference type="PANTHER" id="PTHR34610:SF3">
    <property type="entry name" value="SSL7007 PROTEIN"/>
    <property type="match status" value="1"/>
</dbReference>
<sequence length="138" mass="15599">MKRIKVFVIDTNTLISAFLLPHSTRRKAIDKAISHGVVAVSNDTINEFSDTFIRSKFDKYISLELRLEIIEEFKFIAKLVKPNILVSACRDPRDNKFLELAISANAKYIIAGDDDLLVLNPFENISIVTASVFLNIDL</sequence>
<keyword evidence="3" id="KW-1185">Reference proteome</keyword>
<dbReference type="Pfam" id="PF13470">
    <property type="entry name" value="PIN_3"/>
    <property type="match status" value="1"/>
</dbReference>
<dbReference type="KEGG" id="pex:IZT61_10365"/>
<evidence type="ECO:0000313" key="2">
    <source>
        <dbReference type="EMBL" id="QPH41622.1"/>
    </source>
</evidence>
<evidence type="ECO:0000313" key="3">
    <source>
        <dbReference type="Proteomes" id="UP000594759"/>
    </source>
</evidence>
<protein>
    <submittedName>
        <fullName evidence="2">Putative toxin-antitoxin system toxin component, PIN family</fullName>
    </submittedName>
</protein>
<evidence type="ECO:0000259" key="1">
    <source>
        <dbReference type="SMART" id="SM00670"/>
    </source>
</evidence>
<feature type="domain" description="PIN" evidence="1">
    <location>
        <begin position="5"/>
        <end position="118"/>
    </location>
</feature>
<dbReference type="PANTHER" id="PTHR34610">
    <property type="entry name" value="SSL7007 PROTEIN"/>
    <property type="match status" value="1"/>
</dbReference>
<dbReference type="SMART" id="SM00670">
    <property type="entry name" value="PINc"/>
    <property type="match status" value="1"/>
</dbReference>
<proteinExistence type="predicted"/>
<dbReference type="SUPFAM" id="SSF88723">
    <property type="entry name" value="PIN domain-like"/>
    <property type="match status" value="1"/>
</dbReference>
<name>A0A7S9L352_9SPHI</name>
<dbReference type="AlphaFoldDB" id="A0A7S9L352"/>
<organism evidence="2 3">
    <name type="scientific">Pedobacter endophyticus</name>
    <dbReference type="NCBI Taxonomy" id="2789740"/>
    <lineage>
        <taxon>Bacteria</taxon>
        <taxon>Pseudomonadati</taxon>
        <taxon>Bacteroidota</taxon>
        <taxon>Sphingobacteriia</taxon>
        <taxon>Sphingobacteriales</taxon>
        <taxon>Sphingobacteriaceae</taxon>
        <taxon>Pedobacter</taxon>
    </lineage>
</organism>
<dbReference type="InterPro" id="IPR029060">
    <property type="entry name" value="PIN-like_dom_sf"/>
</dbReference>
<dbReference type="InterPro" id="IPR002850">
    <property type="entry name" value="PIN_toxin-like"/>
</dbReference>